<feature type="transmembrane region" description="Helical" evidence="1">
    <location>
        <begin position="94"/>
        <end position="119"/>
    </location>
</feature>
<gene>
    <name evidence="2" type="ORF">FC40_GL000435</name>
</gene>
<evidence type="ECO:0000313" key="2">
    <source>
        <dbReference type="EMBL" id="KRM19142.1"/>
    </source>
</evidence>
<feature type="transmembrane region" description="Helical" evidence="1">
    <location>
        <begin position="51"/>
        <end position="73"/>
    </location>
</feature>
<keyword evidence="3" id="KW-1185">Reference proteome</keyword>
<dbReference type="PATRIC" id="fig|1423755.3.peg.483"/>
<name>A0A0R1WVN9_9LACO</name>
<keyword evidence="1" id="KW-0812">Transmembrane</keyword>
<feature type="transmembrane region" description="Helical" evidence="1">
    <location>
        <begin position="169"/>
        <end position="188"/>
    </location>
</feature>
<protein>
    <submittedName>
        <fullName evidence="2">Uncharacterized protein</fullName>
    </submittedName>
</protein>
<organism evidence="2 3">
    <name type="scientific">Ligilactobacillus hayakitensis DSM 18933 = JCM 14209</name>
    <dbReference type="NCBI Taxonomy" id="1423755"/>
    <lineage>
        <taxon>Bacteria</taxon>
        <taxon>Bacillati</taxon>
        <taxon>Bacillota</taxon>
        <taxon>Bacilli</taxon>
        <taxon>Lactobacillales</taxon>
        <taxon>Lactobacillaceae</taxon>
        <taxon>Ligilactobacillus</taxon>
    </lineage>
</organism>
<dbReference type="RefSeq" id="WP_025022259.1">
    <property type="nucleotide sequence ID" value="NZ_AZGD01000087.1"/>
</dbReference>
<dbReference type="AlphaFoldDB" id="A0A0R1WVN9"/>
<accession>A0A0R1WVN9</accession>
<feature type="transmembrane region" description="Helical" evidence="1">
    <location>
        <begin position="208"/>
        <end position="229"/>
    </location>
</feature>
<comment type="caution">
    <text evidence="2">The sequence shown here is derived from an EMBL/GenBank/DDBJ whole genome shotgun (WGS) entry which is preliminary data.</text>
</comment>
<dbReference type="Proteomes" id="UP000051054">
    <property type="component" value="Unassembled WGS sequence"/>
</dbReference>
<proteinExistence type="predicted"/>
<keyword evidence="1" id="KW-0472">Membrane</keyword>
<feature type="transmembrane region" description="Helical" evidence="1">
    <location>
        <begin position="139"/>
        <end position="162"/>
    </location>
</feature>
<reference evidence="2 3" key="1">
    <citation type="journal article" date="2015" name="Genome Announc.">
        <title>Expanding the biotechnology potential of lactobacilli through comparative genomics of 213 strains and associated genera.</title>
        <authorList>
            <person name="Sun Z."/>
            <person name="Harris H.M."/>
            <person name="McCann A."/>
            <person name="Guo C."/>
            <person name="Argimon S."/>
            <person name="Zhang W."/>
            <person name="Yang X."/>
            <person name="Jeffery I.B."/>
            <person name="Cooney J.C."/>
            <person name="Kagawa T.F."/>
            <person name="Liu W."/>
            <person name="Song Y."/>
            <person name="Salvetti E."/>
            <person name="Wrobel A."/>
            <person name="Rasinkangas P."/>
            <person name="Parkhill J."/>
            <person name="Rea M.C."/>
            <person name="O'Sullivan O."/>
            <person name="Ritari J."/>
            <person name="Douillard F.P."/>
            <person name="Paul Ross R."/>
            <person name="Yang R."/>
            <person name="Briner A.E."/>
            <person name="Felis G.E."/>
            <person name="de Vos W.M."/>
            <person name="Barrangou R."/>
            <person name="Klaenhammer T.R."/>
            <person name="Caufield P.W."/>
            <person name="Cui Y."/>
            <person name="Zhang H."/>
            <person name="O'Toole P.W."/>
        </authorList>
    </citation>
    <scope>NUCLEOTIDE SEQUENCE [LARGE SCALE GENOMIC DNA]</scope>
    <source>
        <strain evidence="2 3">DSM 18933</strain>
    </source>
</reference>
<evidence type="ECO:0000256" key="1">
    <source>
        <dbReference type="SAM" id="Phobius"/>
    </source>
</evidence>
<evidence type="ECO:0000313" key="3">
    <source>
        <dbReference type="Proteomes" id="UP000051054"/>
    </source>
</evidence>
<sequence>MRMLFIISKFELIRILKKPLFWSVFIWPLIVLFSMYSVFLPGMLKYSRIPILIAAIIFTLNSLICVVIFPIFMASKTTRISEFILSMSNKHDQYYGKLLTSIIIQILVDAVTLYVLIFLNDKITLFNLDNISNMLILKSIIGGVIFIYFLSITIGNIGFFINNEEKLQLAAFIFILILNLIIGIGMYFSTGVPCISYILPGFGGISGIYVNNFMWIGIIITQIIFLFIYQNWSFKYYCKNIFNYS</sequence>
<keyword evidence="1" id="KW-1133">Transmembrane helix</keyword>
<feature type="transmembrane region" description="Helical" evidence="1">
    <location>
        <begin position="20"/>
        <end position="39"/>
    </location>
</feature>
<dbReference type="EMBL" id="AZGD01000087">
    <property type="protein sequence ID" value="KRM19142.1"/>
    <property type="molecule type" value="Genomic_DNA"/>
</dbReference>
<dbReference type="STRING" id="1423755.FC40_GL000435"/>